<dbReference type="GO" id="GO:0015562">
    <property type="term" value="F:efflux transmembrane transporter activity"/>
    <property type="evidence" value="ECO:0007669"/>
    <property type="project" value="TreeGrafter"/>
</dbReference>
<reference evidence="5" key="1">
    <citation type="submission" date="2022-10" db="EMBL/GenBank/DDBJ databases">
        <authorList>
            <person name="Yue Y."/>
        </authorList>
    </citation>
    <scope>NUCLEOTIDE SEQUENCE</scope>
    <source>
        <strain evidence="5">Z654</strain>
    </source>
</reference>
<dbReference type="RefSeq" id="WP_263952860.1">
    <property type="nucleotide sequence ID" value="NZ_JAOYFC010000001.1"/>
</dbReference>
<dbReference type="InterPro" id="IPR058625">
    <property type="entry name" value="MdtA-like_BSH"/>
</dbReference>
<evidence type="ECO:0000313" key="6">
    <source>
        <dbReference type="Proteomes" id="UP001208041"/>
    </source>
</evidence>
<evidence type="ECO:0000259" key="4">
    <source>
        <dbReference type="Pfam" id="PF25954"/>
    </source>
</evidence>
<evidence type="ECO:0000256" key="2">
    <source>
        <dbReference type="SAM" id="Coils"/>
    </source>
</evidence>
<dbReference type="Pfam" id="PF25917">
    <property type="entry name" value="BSH_RND"/>
    <property type="match status" value="1"/>
</dbReference>
<evidence type="ECO:0000256" key="1">
    <source>
        <dbReference type="ARBA" id="ARBA00009477"/>
    </source>
</evidence>
<dbReference type="Gene3D" id="2.40.420.20">
    <property type="match status" value="1"/>
</dbReference>
<dbReference type="PANTHER" id="PTHR30469:SF29">
    <property type="entry name" value="BLR2860 PROTEIN"/>
    <property type="match status" value="1"/>
</dbReference>
<evidence type="ECO:0000259" key="3">
    <source>
        <dbReference type="Pfam" id="PF25917"/>
    </source>
</evidence>
<dbReference type="NCBIfam" id="TIGR01730">
    <property type="entry name" value="RND_mfp"/>
    <property type="match status" value="1"/>
</dbReference>
<dbReference type="Gene3D" id="1.10.287.470">
    <property type="entry name" value="Helix hairpin bin"/>
    <property type="match status" value="1"/>
</dbReference>
<keyword evidence="2" id="KW-0175">Coiled coil</keyword>
<dbReference type="Gene3D" id="2.40.30.170">
    <property type="match status" value="1"/>
</dbReference>
<dbReference type="Proteomes" id="UP001208041">
    <property type="component" value="Unassembled WGS sequence"/>
</dbReference>
<feature type="domain" description="Multidrug resistance protein MdtA-like barrel-sandwich hybrid" evidence="3">
    <location>
        <begin position="81"/>
        <end position="250"/>
    </location>
</feature>
<dbReference type="GO" id="GO:1990281">
    <property type="term" value="C:efflux pump complex"/>
    <property type="evidence" value="ECO:0007669"/>
    <property type="project" value="TreeGrafter"/>
</dbReference>
<evidence type="ECO:0000313" key="5">
    <source>
        <dbReference type="EMBL" id="MCV6824036.1"/>
    </source>
</evidence>
<protein>
    <submittedName>
        <fullName evidence="5">Efflux RND transporter periplasmic adaptor subunit</fullName>
    </submittedName>
</protein>
<keyword evidence="6" id="KW-1185">Reference proteome</keyword>
<dbReference type="PANTHER" id="PTHR30469">
    <property type="entry name" value="MULTIDRUG RESISTANCE PROTEIN MDTA"/>
    <property type="match status" value="1"/>
</dbReference>
<feature type="domain" description="CusB-like beta-barrel" evidence="4">
    <location>
        <begin position="261"/>
        <end position="329"/>
    </location>
</feature>
<dbReference type="InterPro" id="IPR058792">
    <property type="entry name" value="Beta-barrel_RND_2"/>
</dbReference>
<dbReference type="EMBL" id="JAOYFC010000001">
    <property type="protein sequence ID" value="MCV6824036.1"/>
    <property type="molecule type" value="Genomic_DNA"/>
</dbReference>
<comment type="similarity">
    <text evidence="1">Belongs to the membrane fusion protein (MFP) (TC 8.A.1) family.</text>
</comment>
<feature type="coiled-coil region" evidence="2">
    <location>
        <begin position="136"/>
        <end position="163"/>
    </location>
</feature>
<feature type="coiled-coil region" evidence="2">
    <location>
        <begin position="195"/>
        <end position="222"/>
    </location>
</feature>
<gene>
    <name evidence="5" type="ORF">OH136_05650</name>
</gene>
<dbReference type="InterPro" id="IPR006143">
    <property type="entry name" value="RND_pump_MFP"/>
</dbReference>
<organism evidence="5 6">
    <name type="scientific">Halocynthiibacter halioticoli</name>
    <dbReference type="NCBI Taxonomy" id="2986804"/>
    <lineage>
        <taxon>Bacteria</taxon>
        <taxon>Pseudomonadati</taxon>
        <taxon>Pseudomonadota</taxon>
        <taxon>Alphaproteobacteria</taxon>
        <taxon>Rhodobacterales</taxon>
        <taxon>Paracoccaceae</taxon>
        <taxon>Halocynthiibacter</taxon>
    </lineage>
</organism>
<accession>A0AAE3LSV6</accession>
<dbReference type="SUPFAM" id="SSF111369">
    <property type="entry name" value="HlyD-like secretion proteins"/>
    <property type="match status" value="1"/>
</dbReference>
<sequence>MRPISLITAGLVSAFLFFLVIERDALLGIAGASEGDAATEITPEVEAASKPVHKVKVVALKSTAQNIENAVLLRGQTEAARQLEVRSETNGLVISEPIRKGAFVEEGTLLCEIDPGTRAADKTDADAILLRAQAGVPEAEARVAEAEARLNEAEINDRAARRLSEGGFASETRVASARAALESAHAAVESANASLSAAYSSIKSAEARVASAEKELERLNIKAPFSGLLETDTAELGSLLQPGSACATIVQLDPIKLVGFVPETEVNKIQLSANAMARLASGREVGGQVSFLSRSADPTTRTFRVEVTVPNKDLSIRDGQTVEIVVASEGSLAHLLPQSALTLNDHGDLGVRLVGDDDIVVFNEVQLLRDGVDGVWLAGLPDEASVITSGQEFVTDGVHVEVTFKEAAQ</sequence>
<comment type="caution">
    <text evidence="5">The sequence shown here is derived from an EMBL/GenBank/DDBJ whole genome shotgun (WGS) entry which is preliminary data.</text>
</comment>
<dbReference type="Gene3D" id="2.40.50.100">
    <property type="match status" value="1"/>
</dbReference>
<dbReference type="AlphaFoldDB" id="A0AAE3LSV6"/>
<name>A0AAE3LSV6_9RHOB</name>
<proteinExistence type="inferred from homology"/>
<dbReference type="Pfam" id="PF25954">
    <property type="entry name" value="Beta-barrel_RND_2"/>
    <property type="match status" value="1"/>
</dbReference>